<keyword evidence="3 6" id="KW-0862">Zinc</keyword>
<dbReference type="PROSITE" id="PS00913">
    <property type="entry name" value="ADH_IRON_1"/>
    <property type="match status" value="1"/>
</dbReference>
<organism evidence="11 12">
    <name type="scientific">Salinirubrum litoreum</name>
    <dbReference type="NCBI Taxonomy" id="1126234"/>
    <lineage>
        <taxon>Archaea</taxon>
        <taxon>Methanobacteriati</taxon>
        <taxon>Methanobacteriota</taxon>
        <taxon>Stenosarchaea group</taxon>
        <taxon>Halobacteria</taxon>
        <taxon>Halobacteriales</taxon>
        <taxon>Haloferacaceae</taxon>
        <taxon>Salinirubrum</taxon>
    </lineage>
</organism>
<feature type="binding site" evidence="8">
    <location>
        <begin position="94"/>
        <end position="98"/>
    </location>
    <ligand>
        <name>NAD(+)</name>
        <dbReference type="ChEBI" id="CHEBI:57540"/>
    </ligand>
</feature>
<keyword evidence="4 11" id="KW-0560">Oxidoreductase</keyword>
<dbReference type="AlphaFoldDB" id="A0ABD5RAT7"/>
<dbReference type="PIRSF" id="PIRSF000112">
    <property type="entry name" value="Glycerol_dehydrogenase"/>
    <property type="match status" value="1"/>
</dbReference>
<dbReference type="CDD" id="cd08170">
    <property type="entry name" value="GlyDH"/>
    <property type="match status" value="1"/>
</dbReference>
<dbReference type="EMBL" id="JBHSKX010000001">
    <property type="protein sequence ID" value="MFC5367138.1"/>
    <property type="molecule type" value="Genomic_DNA"/>
</dbReference>
<dbReference type="GO" id="GO:0046872">
    <property type="term" value="F:metal ion binding"/>
    <property type="evidence" value="ECO:0007669"/>
    <property type="project" value="UniProtKB-KW"/>
</dbReference>
<dbReference type="RefSeq" id="WP_227231462.1">
    <property type="nucleotide sequence ID" value="NZ_JAJCVJ010000004.1"/>
</dbReference>
<feature type="region of interest" description="Disordered" evidence="9">
    <location>
        <begin position="328"/>
        <end position="358"/>
    </location>
</feature>
<dbReference type="Gene3D" id="1.20.1090.10">
    <property type="entry name" value="Dehydroquinate synthase-like - alpha domain"/>
    <property type="match status" value="1"/>
</dbReference>
<evidence type="ECO:0000313" key="11">
    <source>
        <dbReference type="EMBL" id="MFC5367138.1"/>
    </source>
</evidence>
<evidence type="ECO:0000256" key="7">
    <source>
        <dbReference type="PIRSR" id="PIRSR000112-2"/>
    </source>
</evidence>
<dbReference type="Pfam" id="PF00465">
    <property type="entry name" value="Fe-ADH"/>
    <property type="match status" value="1"/>
</dbReference>
<feature type="binding site" evidence="6">
    <location>
        <position position="254"/>
    </location>
    <ligand>
        <name>glycerol</name>
        <dbReference type="ChEBI" id="CHEBI:17754"/>
    </ligand>
</feature>
<dbReference type="Gene3D" id="3.40.50.1970">
    <property type="match status" value="1"/>
</dbReference>
<evidence type="ECO:0000256" key="9">
    <source>
        <dbReference type="SAM" id="MobiDB-lite"/>
    </source>
</evidence>
<gene>
    <name evidence="11" type="ORF">ACFPJ5_09305</name>
</gene>
<evidence type="ECO:0000256" key="5">
    <source>
        <dbReference type="ARBA" id="ARBA00023027"/>
    </source>
</evidence>
<dbReference type="SUPFAM" id="SSF56796">
    <property type="entry name" value="Dehydroquinate synthase-like"/>
    <property type="match status" value="1"/>
</dbReference>
<name>A0ABD5RAT7_9EURY</name>
<feature type="binding site" evidence="8">
    <location>
        <begin position="116"/>
        <end position="119"/>
    </location>
    <ligand>
        <name>NAD(+)</name>
        <dbReference type="ChEBI" id="CHEBI:57540"/>
    </ligand>
</feature>
<feature type="binding site" evidence="7">
    <location>
        <position position="121"/>
    </location>
    <ligand>
        <name>glycerol</name>
        <dbReference type="ChEBI" id="CHEBI:17754"/>
    </ligand>
</feature>
<proteinExistence type="inferred from homology"/>
<feature type="binding site" evidence="8">
    <location>
        <position position="131"/>
    </location>
    <ligand>
        <name>NAD(+)</name>
        <dbReference type="ChEBI" id="CHEBI:57540"/>
    </ligand>
</feature>
<evidence type="ECO:0000256" key="1">
    <source>
        <dbReference type="ARBA" id="ARBA00007358"/>
    </source>
</evidence>
<dbReference type="InterPro" id="IPR001670">
    <property type="entry name" value="ADH_Fe/GldA"/>
</dbReference>
<reference evidence="11 12" key="1">
    <citation type="journal article" date="2019" name="Int. J. Syst. Evol. Microbiol.">
        <title>The Global Catalogue of Microorganisms (GCM) 10K type strain sequencing project: providing services to taxonomists for standard genome sequencing and annotation.</title>
        <authorList>
            <consortium name="The Broad Institute Genomics Platform"/>
            <consortium name="The Broad Institute Genome Sequencing Center for Infectious Disease"/>
            <person name="Wu L."/>
            <person name="Ma J."/>
        </authorList>
    </citation>
    <scope>NUCLEOTIDE SEQUENCE [LARGE SCALE GENOMIC DNA]</scope>
    <source>
        <strain evidence="11 12">CGMCC 1.12237</strain>
    </source>
</reference>
<dbReference type="EC" id="1.1.1.6" evidence="11"/>
<evidence type="ECO:0000256" key="6">
    <source>
        <dbReference type="PIRSR" id="PIRSR000112-1"/>
    </source>
</evidence>
<feature type="binding site" evidence="8">
    <location>
        <position position="125"/>
    </location>
    <ligand>
        <name>NAD(+)</name>
        <dbReference type="ChEBI" id="CHEBI:57540"/>
    </ligand>
</feature>
<dbReference type="PANTHER" id="PTHR43616">
    <property type="entry name" value="GLYCEROL DEHYDROGENASE"/>
    <property type="match status" value="1"/>
</dbReference>
<feature type="binding site" evidence="8">
    <location>
        <position position="37"/>
    </location>
    <ligand>
        <name>NAD(+)</name>
        <dbReference type="ChEBI" id="CHEBI:57540"/>
    </ligand>
</feature>
<dbReference type="InterPro" id="IPR016205">
    <property type="entry name" value="Glycerol_DH"/>
</dbReference>
<keyword evidence="5 8" id="KW-0520">NAD</keyword>
<keyword evidence="2 6" id="KW-0479">Metal-binding</keyword>
<dbReference type="PANTHER" id="PTHR43616:SF5">
    <property type="entry name" value="GLYCEROL DEHYDROGENASE 1"/>
    <property type="match status" value="1"/>
</dbReference>
<feature type="domain" description="Alcohol dehydrogenase iron-type/glycerol dehydrogenase GldA" evidence="10">
    <location>
        <begin position="9"/>
        <end position="154"/>
    </location>
</feature>
<protein>
    <submittedName>
        <fullName evidence="11">Glycerol dehydrogenase</fullName>
        <ecNumber evidence="11">1.1.1.6</ecNumber>
    </submittedName>
</protein>
<dbReference type="NCBIfam" id="NF006941">
    <property type="entry name" value="PRK09423.1"/>
    <property type="match status" value="1"/>
</dbReference>
<feature type="binding site" evidence="6">
    <location>
        <position position="171"/>
    </location>
    <ligand>
        <name>glycerol</name>
        <dbReference type="ChEBI" id="CHEBI:17754"/>
    </ligand>
</feature>
<feature type="binding site" evidence="6">
    <location>
        <position position="270"/>
    </location>
    <ligand>
        <name>glycerol</name>
        <dbReference type="ChEBI" id="CHEBI:17754"/>
    </ligand>
</feature>
<dbReference type="GO" id="GO:0008888">
    <property type="term" value="F:glycerol dehydrogenase (NAD+) activity"/>
    <property type="evidence" value="ECO:0007669"/>
    <property type="project" value="UniProtKB-EC"/>
</dbReference>
<comment type="cofactor">
    <cofactor evidence="6">
        <name>Zn(2+)</name>
        <dbReference type="ChEBI" id="CHEBI:29105"/>
    </cofactor>
    <text evidence="6">Binds 1 zinc ion per subunit.</text>
</comment>
<dbReference type="InterPro" id="IPR018211">
    <property type="entry name" value="ADH_Fe_CS"/>
</dbReference>
<evidence type="ECO:0000256" key="3">
    <source>
        <dbReference type="ARBA" id="ARBA00022833"/>
    </source>
</evidence>
<evidence type="ECO:0000259" key="10">
    <source>
        <dbReference type="Pfam" id="PF00465"/>
    </source>
</evidence>
<feature type="compositionally biased region" description="Polar residues" evidence="9">
    <location>
        <begin position="328"/>
        <end position="337"/>
    </location>
</feature>
<comment type="caution">
    <text evidence="11">The sequence shown here is derived from an EMBL/GenBank/DDBJ whole genome shotgun (WGS) entry which is preliminary data.</text>
</comment>
<sequence length="358" mass="36251">MTRSFVSAPRYVQGVGVLSELGSHVEGVGTTALVITDDVVHDVVVDGIDGPFSGGAATYHAVRFGGECTDAEITRLSAIARDRDADVIVGAGGGKAIDVAKAVRGRVGGALVSLPTIASTDAPTSGISVVYSEDGRLDGGIVHDRRPDLVLVDTGVVARAPTRWFVSGVGDALATRFEATATVESGGETVAGGQPTRAGVALARQCYEVLRSSAPAAVTAVNDGTVTDAVEETTEAIVLLSGLGFENGGLAAAHAVHDGIVSAVETDATHGEKVCFGLLTQLVLEGRETSTVREVARFASDLGLPVTLDAIGVPTDRVDAVAEAACSSRTSMGNQPGNPTPADVESALLGADDVGHSL</sequence>
<evidence type="ECO:0000256" key="8">
    <source>
        <dbReference type="PIRSR" id="PIRSR000112-3"/>
    </source>
</evidence>
<comment type="similarity">
    <text evidence="1">Belongs to the iron-containing alcohol dehydrogenase family.</text>
</comment>
<evidence type="ECO:0000256" key="2">
    <source>
        <dbReference type="ARBA" id="ARBA00022723"/>
    </source>
</evidence>
<keyword evidence="12" id="KW-1185">Reference proteome</keyword>
<evidence type="ECO:0000256" key="4">
    <source>
        <dbReference type="ARBA" id="ARBA00023002"/>
    </source>
</evidence>
<dbReference type="Proteomes" id="UP001596201">
    <property type="component" value="Unassembled WGS sequence"/>
</dbReference>
<evidence type="ECO:0000313" key="12">
    <source>
        <dbReference type="Proteomes" id="UP001596201"/>
    </source>
</evidence>
<accession>A0ABD5RAT7</accession>